<dbReference type="Pfam" id="PF00664">
    <property type="entry name" value="ABC_membrane"/>
    <property type="match status" value="2"/>
</dbReference>
<evidence type="ECO:0000256" key="11">
    <source>
        <dbReference type="ARBA" id="ARBA00023180"/>
    </source>
</evidence>
<dbReference type="SUPFAM" id="SSF90123">
    <property type="entry name" value="ABC transporter transmembrane region"/>
    <property type="match status" value="2"/>
</dbReference>
<dbReference type="GO" id="GO:0015421">
    <property type="term" value="F:ABC-type oligopeptide transporter activity"/>
    <property type="evidence" value="ECO:0007669"/>
    <property type="project" value="TreeGrafter"/>
</dbReference>
<feature type="transmembrane region" description="Helical" evidence="13">
    <location>
        <begin position="53"/>
        <end position="84"/>
    </location>
</feature>
<keyword evidence="8" id="KW-0067">ATP-binding</keyword>
<proteinExistence type="inferred from homology"/>
<keyword evidence="17" id="KW-1185">Reference proteome</keyword>
<dbReference type="InterPro" id="IPR039421">
    <property type="entry name" value="Type_1_exporter"/>
</dbReference>
<dbReference type="FunFam" id="3.40.50.300:FF:000913">
    <property type="entry name" value="ABC multidrug transporter SitT"/>
    <property type="match status" value="1"/>
</dbReference>
<feature type="domain" description="ABC transporter" evidence="14">
    <location>
        <begin position="1031"/>
        <end position="1287"/>
    </location>
</feature>
<dbReference type="SMART" id="SM00382">
    <property type="entry name" value="AAA"/>
    <property type="match status" value="2"/>
</dbReference>
<protein>
    <submittedName>
        <fullName evidence="16">Leptomycin B resistance protein pmd1</fullName>
    </submittedName>
</protein>
<dbReference type="InterPro" id="IPR003593">
    <property type="entry name" value="AAA+_ATPase"/>
</dbReference>
<feature type="transmembrane region" description="Helical" evidence="13">
    <location>
        <begin position="104"/>
        <end position="125"/>
    </location>
</feature>
<dbReference type="PANTHER" id="PTHR43394">
    <property type="entry name" value="ATP-DEPENDENT PERMEASE MDL1, MITOCHONDRIAL"/>
    <property type="match status" value="1"/>
</dbReference>
<dbReference type="InterPro" id="IPR036640">
    <property type="entry name" value="ABC1_TM_sf"/>
</dbReference>
<dbReference type="GO" id="GO:0005743">
    <property type="term" value="C:mitochondrial inner membrane"/>
    <property type="evidence" value="ECO:0007669"/>
    <property type="project" value="TreeGrafter"/>
</dbReference>
<evidence type="ECO:0000256" key="1">
    <source>
        <dbReference type="ARBA" id="ARBA00004141"/>
    </source>
</evidence>
<evidence type="ECO:0000313" key="17">
    <source>
        <dbReference type="Proteomes" id="UP001302745"/>
    </source>
</evidence>
<evidence type="ECO:0000256" key="6">
    <source>
        <dbReference type="ARBA" id="ARBA00022737"/>
    </source>
</evidence>
<evidence type="ECO:0000259" key="14">
    <source>
        <dbReference type="PROSITE" id="PS50893"/>
    </source>
</evidence>
<dbReference type="GO" id="GO:0005524">
    <property type="term" value="F:ATP binding"/>
    <property type="evidence" value="ECO:0007669"/>
    <property type="project" value="UniProtKB-KW"/>
</dbReference>
<feature type="transmembrane region" description="Helical" evidence="13">
    <location>
        <begin position="706"/>
        <end position="729"/>
    </location>
</feature>
<dbReference type="PROSITE" id="PS50893">
    <property type="entry name" value="ABC_TRANSPORTER_2"/>
    <property type="match status" value="2"/>
</dbReference>
<evidence type="ECO:0000256" key="4">
    <source>
        <dbReference type="ARBA" id="ARBA00022448"/>
    </source>
</evidence>
<keyword evidence="11" id="KW-0325">Glycoprotein</keyword>
<dbReference type="Gene3D" id="3.40.50.300">
    <property type="entry name" value="P-loop containing nucleotide triphosphate hydrolases"/>
    <property type="match status" value="2"/>
</dbReference>
<keyword evidence="5 13" id="KW-0812">Transmembrane</keyword>
<sequence>MATSIGRDDEVDSAEKESITPPTTEPQGEEKQAEDDAWGAYWRIFRYAGTFEYTLQGIACFAAIASGAGIALQNLIFGAFVTVITDYVSGESSTDVFLDDIAELALYFVYLGIGRFVLSYTYNLLLTYTGYRIVRNIRHAYLRSALGQEVAYFDFGTGGSIATQATANGRLIQGGISEKLGLTFQGLAAFVTAFVVAFATHWKLTLITLCIAPATIIVMGVVATIEAGHETKILEVHAQANAFAEGVLASARTVHAFEMRARLVAKFDEYLVEAHQWGDKISPLFGALFSIEYTIIYLGFGLAFWQGVHMLARGEIESSGQIFTVLLSVVIGSINITMLAPYSIDFTRAATSAVQLFKLIDRESAIDPFDKSGEQPSEIVGLLELENVTFAYPTRPGTTVLDSFSLKVPAGKVTALVGQSGSGKSTIVGLIERWYSPSSGAIKLDGRPIDTLNLNWLRKNVRLVQQEPVLFQGSVFDNIANGLVGTRWENASMEEQMAQVQEAAKTAFAHDFISELPDGYDTDIGQRGSLLSGGQKQRIAIARSIVSHPTVLLLDEATSALDPHAEGVVQQALDRAAEGRTTIVIAHKLATIRKADNIVVMSKGRIVEQGTHEGLIAQDGTYARLVRIQDLTVRASGSESDVEQENAVRDGEGHPAELTKTMTRYATQDLTRMEAQRERDNFDNHKQLGLIAVVVRLVQYSPELRWWYLAVLAACVGAAAVFPGQAILLSRVMEVFTLTGEAMTDRGDFFASMFIVLAGGCLVFYFVMGWSVNVVAQTLSHKLRKQTFHDMLRQDLQFFDRPDNSTGALASRVDSNPQSVFELMGFNVGLIIIALLNVLACSILGIAHSWKLGLVVVLGGLPPLLAAGWLKIRLDMRMDHNTSKKSSSSASIASEAITAIRTVSSLAIEERVLNRYTAELDHAVDDTVKPLAGVMVCFALTQSIEYWFMALGFWYGCRLVAFNETSMYDFFVTFMAVFYSGQATSQMFQFSTSITKGHNAANYIFWLSELQPTVRETSENKDKAPKSGGPVALDNVRFSYPLRPDAVVLRGVDLEIKKGQFVAIVGASGCGKSTVVALLERFYDPSTGNIRIDDDILSELNPRLYRRIVALVQQEPTLFQGTIRDNIALGIDDSTTSVDTTATSTANQGPSVPDSQIEAALRAANAWEFVSSLPEGLSTAAGPNGTQLSGGQRQRIAIARSLIRDPKVLLLDEATSALDTESEKIVQSALAEAAKAGDRVTVAVAHRLSTIKDADLICVFHGGRIVEKGTHEELIALGGMYRKMCEAQNLD</sequence>
<dbReference type="PROSITE" id="PS00211">
    <property type="entry name" value="ABC_TRANSPORTER_1"/>
    <property type="match status" value="2"/>
</dbReference>
<dbReference type="InterPro" id="IPR011527">
    <property type="entry name" value="ABC1_TM_dom"/>
</dbReference>
<dbReference type="Gene3D" id="1.20.1560.10">
    <property type="entry name" value="ABC transporter type 1, transmembrane domain"/>
    <property type="match status" value="2"/>
</dbReference>
<evidence type="ECO:0000256" key="7">
    <source>
        <dbReference type="ARBA" id="ARBA00022741"/>
    </source>
</evidence>
<evidence type="ECO:0000313" key="16">
    <source>
        <dbReference type="EMBL" id="KAK4149352.1"/>
    </source>
</evidence>
<feature type="domain" description="ABC transmembrane type-1" evidence="15">
    <location>
        <begin position="58"/>
        <end position="348"/>
    </location>
</feature>
<dbReference type="InterPro" id="IPR017871">
    <property type="entry name" value="ABC_transporter-like_CS"/>
</dbReference>
<organism evidence="16 17">
    <name type="scientific">Chaetomidium leptoderma</name>
    <dbReference type="NCBI Taxonomy" id="669021"/>
    <lineage>
        <taxon>Eukaryota</taxon>
        <taxon>Fungi</taxon>
        <taxon>Dikarya</taxon>
        <taxon>Ascomycota</taxon>
        <taxon>Pezizomycotina</taxon>
        <taxon>Sordariomycetes</taxon>
        <taxon>Sordariomycetidae</taxon>
        <taxon>Sordariales</taxon>
        <taxon>Chaetomiaceae</taxon>
        <taxon>Chaetomidium</taxon>
    </lineage>
</organism>
<feature type="transmembrane region" description="Helical" evidence="13">
    <location>
        <begin position="852"/>
        <end position="870"/>
    </location>
</feature>
<dbReference type="FunFam" id="3.40.50.300:FF:001530">
    <property type="entry name" value="ABC multidrug transporter (Eurofung)"/>
    <property type="match status" value="1"/>
</dbReference>
<evidence type="ECO:0000256" key="3">
    <source>
        <dbReference type="ARBA" id="ARBA00007577"/>
    </source>
</evidence>
<name>A0AAN6VDG9_9PEZI</name>
<accession>A0AAN6VDG9</accession>
<dbReference type="InterPro" id="IPR027417">
    <property type="entry name" value="P-loop_NTPase"/>
</dbReference>
<dbReference type="SUPFAM" id="SSF52540">
    <property type="entry name" value="P-loop containing nucleoside triphosphate hydrolases"/>
    <property type="match status" value="2"/>
</dbReference>
<dbReference type="InterPro" id="IPR003439">
    <property type="entry name" value="ABC_transporter-like_ATP-bd"/>
</dbReference>
<dbReference type="GO" id="GO:0016887">
    <property type="term" value="F:ATP hydrolysis activity"/>
    <property type="evidence" value="ECO:0007669"/>
    <property type="project" value="InterPro"/>
</dbReference>
<dbReference type="PANTHER" id="PTHR43394:SF11">
    <property type="entry name" value="ATP-BINDING CASSETTE TRANSPORTER"/>
    <property type="match status" value="1"/>
</dbReference>
<feature type="transmembrane region" description="Helical" evidence="13">
    <location>
        <begin position="180"/>
        <end position="200"/>
    </location>
</feature>
<dbReference type="Proteomes" id="UP001302745">
    <property type="component" value="Unassembled WGS sequence"/>
</dbReference>
<evidence type="ECO:0000256" key="10">
    <source>
        <dbReference type="ARBA" id="ARBA00023136"/>
    </source>
</evidence>
<keyword evidence="7" id="KW-0547">Nucleotide-binding</keyword>
<comment type="caution">
    <text evidence="16">The sequence shown here is derived from an EMBL/GenBank/DDBJ whole genome shotgun (WGS) entry which is preliminary data.</text>
</comment>
<dbReference type="CDD" id="cd18577">
    <property type="entry name" value="ABC_6TM_Pgp_ABCB1_D1_like"/>
    <property type="match status" value="1"/>
</dbReference>
<reference evidence="16" key="1">
    <citation type="journal article" date="2023" name="Mol. Phylogenet. Evol.">
        <title>Genome-scale phylogeny and comparative genomics of the fungal order Sordariales.</title>
        <authorList>
            <person name="Hensen N."/>
            <person name="Bonometti L."/>
            <person name="Westerberg I."/>
            <person name="Brannstrom I.O."/>
            <person name="Guillou S."/>
            <person name="Cros-Aarteil S."/>
            <person name="Calhoun S."/>
            <person name="Haridas S."/>
            <person name="Kuo A."/>
            <person name="Mondo S."/>
            <person name="Pangilinan J."/>
            <person name="Riley R."/>
            <person name="LaButti K."/>
            <person name="Andreopoulos B."/>
            <person name="Lipzen A."/>
            <person name="Chen C."/>
            <person name="Yan M."/>
            <person name="Daum C."/>
            <person name="Ng V."/>
            <person name="Clum A."/>
            <person name="Steindorff A."/>
            <person name="Ohm R.A."/>
            <person name="Martin F."/>
            <person name="Silar P."/>
            <person name="Natvig D.O."/>
            <person name="Lalanne C."/>
            <person name="Gautier V."/>
            <person name="Ament-Velasquez S.L."/>
            <person name="Kruys A."/>
            <person name="Hutchinson M.I."/>
            <person name="Powell A.J."/>
            <person name="Barry K."/>
            <person name="Miller A.N."/>
            <person name="Grigoriev I.V."/>
            <person name="Debuchy R."/>
            <person name="Gladieux P."/>
            <person name="Hiltunen Thoren M."/>
            <person name="Johannesson H."/>
        </authorList>
    </citation>
    <scope>NUCLEOTIDE SEQUENCE</scope>
    <source>
        <strain evidence="16">CBS 538.74</strain>
    </source>
</reference>
<feature type="transmembrane region" description="Helical" evidence="13">
    <location>
        <begin position="749"/>
        <end position="776"/>
    </location>
</feature>
<feature type="region of interest" description="Disordered" evidence="12">
    <location>
        <begin position="1"/>
        <end position="34"/>
    </location>
</feature>
<evidence type="ECO:0000259" key="15">
    <source>
        <dbReference type="PROSITE" id="PS50929"/>
    </source>
</evidence>
<dbReference type="FunFam" id="1.20.1560.10:FF:000057">
    <property type="entry name" value="ABC multidrug transporter SitT"/>
    <property type="match status" value="2"/>
</dbReference>
<evidence type="ECO:0000256" key="13">
    <source>
        <dbReference type="SAM" id="Phobius"/>
    </source>
</evidence>
<keyword evidence="10 13" id="KW-0472">Membrane</keyword>
<evidence type="ECO:0000256" key="12">
    <source>
        <dbReference type="SAM" id="MobiDB-lite"/>
    </source>
</evidence>
<feature type="transmembrane region" description="Helical" evidence="13">
    <location>
        <begin position="826"/>
        <end position="846"/>
    </location>
</feature>
<evidence type="ECO:0000256" key="5">
    <source>
        <dbReference type="ARBA" id="ARBA00022692"/>
    </source>
</evidence>
<feature type="transmembrane region" description="Helical" evidence="13">
    <location>
        <begin position="206"/>
        <end position="225"/>
    </location>
</feature>
<reference evidence="16" key="2">
    <citation type="submission" date="2023-05" db="EMBL/GenBank/DDBJ databases">
        <authorList>
            <consortium name="Lawrence Berkeley National Laboratory"/>
            <person name="Steindorff A."/>
            <person name="Hensen N."/>
            <person name="Bonometti L."/>
            <person name="Westerberg I."/>
            <person name="Brannstrom I.O."/>
            <person name="Guillou S."/>
            <person name="Cros-Aarteil S."/>
            <person name="Calhoun S."/>
            <person name="Haridas S."/>
            <person name="Kuo A."/>
            <person name="Mondo S."/>
            <person name="Pangilinan J."/>
            <person name="Riley R."/>
            <person name="Labutti K."/>
            <person name="Andreopoulos B."/>
            <person name="Lipzen A."/>
            <person name="Chen C."/>
            <person name="Yanf M."/>
            <person name="Daum C."/>
            <person name="Ng V."/>
            <person name="Clum A."/>
            <person name="Ohm R."/>
            <person name="Martin F."/>
            <person name="Silar P."/>
            <person name="Natvig D."/>
            <person name="Lalanne C."/>
            <person name="Gautier V."/>
            <person name="Ament-Velasquez S.L."/>
            <person name="Kruys A."/>
            <person name="Hutchinson M.I."/>
            <person name="Powell A.J."/>
            <person name="Barry K."/>
            <person name="Miller A.N."/>
            <person name="Grigoriev I.V."/>
            <person name="Debuchy R."/>
            <person name="Gladieux P."/>
            <person name="Thoren M.H."/>
            <person name="Johannesson H."/>
        </authorList>
    </citation>
    <scope>NUCLEOTIDE SEQUENCE</scope>
    <source>
        <strain evidence="16">CBS 538.74</strain>
    </source>
</reference>
<feature type="transmembrane region" description="Helical" evidence="13">
    <location>
        <begin position="320"/>
        <end position="340"/>
    </location>
</feature>
<evidence type="ECO:0000256" key="8">
    <source>
        <dbReference type="ARBA" id="ARBA00022840"/>
    </source>
</evidence>
<comment type="similarity">
    <text evidence="3">Belongs to the ABC transporter superfamily. ABCB family. Multidrug resistance exporter (TC 3.A.1.201) subfamily.</text>
</comment>
<dbReference type="CDD" id="cd18578">
    <property type="entry name" value="ABC_6TM_Pgp_ABCB1_D2_like"/>
    <property type="match status" value="1"/>
</dbReference>
<dbReference type="GO" id="GO:0012505">
    <property type="term" value="C:endomembrane system"/>
    <property type="evidence" value="ECO:0007669"/>
    <property type="project" value="UniProtKB-SubCell"/>
</dbReference>
<evidence type="ECO:0000256" key="2">
    <source>
        <dbReference type="ARBA" id="ARBA00004308"/>
    </source>
</evidence>
<dbReference type="GO" id="GO:0090374">
    <property type="term" value="P:oligopeptide export from mitochondrion"/>
    <property type="evidence" value="ECO:0007669"/>
    <property type="project" value="TreeGrafter"/>
</dbReference>
<dbReference type="Pfam" id="PF00005">
    <property type="entry name" value="ABC_tran"/>
    <property type="match status" value="2"/>
</dbReference>
<keyword evidence="6" id="KW-0677">Repeat</keyword>
<dbReference type="EMBL" id="MU857169">
    <property type="protein sequence ID" value="KAK4149352.1"/>
    <property type="molecule type" value="Genomic_DNA"/>
</dbReference>
<feature type="transmembrane region" description="Helical" evidence="13">
    <location>
        <begin position="284"/>
        <end position="308"/>
    </location>
</feature>
<keyword evidence="9 13" id="KW-1133">Transmembrane helix</keyword>
<evidence type="ECO:0000256" key="9">
    <source>
        <dbReference type="ARBA" id="ARBA00022989"/>
    </source>
</evidence>
<dbReference type="CDD" id="cd03249">
    <property type="entry name" value="ABC_MTABC3_MDL1_MDL2"/>
    <property type="match status" value="2"/>
</dbReference>
<gene>
    <name evidence="16" type="ORF">C8A00DRAFT_38050</name>
</gene>
<feature type="domain" description="ABC transporter" evidence="14">
    <location>
        <begin position="383"/>
        <end position="628"/>
    </location>
</feature>
<comment type="subcellular location">
    <subcellularLocation>
        <location evidence="2">Endomembrane system</location>
    </subcellularLocation>
    <subcellularLocation>
        <location evidence="1">Membrane</location>
        <topology evidence="1">Multi-pass membrane protein</topology>
    </subcellularLocation>
</comment>
<feature type="domain" description="ABC transmembrane type-1" evidence="15">
    <location>
        <begin position="709"/>
        <end position="996"/>
    </location>
</feature>
<dbReference type="PROSITE" id="PS50929">
    <property type="entry name" value="ABC_TM1F"/>
    <property type="match status" value="2"/>
</dbReference>
<keyword evidence="4" id="KW-0813">Transport</keyword>